<reference evidence="1" key="1">
    <citation type="submission" date="2022-11" db="EMBL/GenBank/DDBJ databases">
        <authorList>
            <person name="Scott C."/>
            <person name="Bruce N."/>
        </authorList>
    </citation>
    <scope>NUCLEOTIDE SEQUENCE</scope>
</reference>
<dbReference type="AlphaFoldDB" id="A0A9P1HC55"/>
<sequence length="567" mass="62622">MEPTANVPYLTDGRRVREFRRYYQSKHTRYVQSFAGARHDVTDACPVPPPSEADYTLSAIAKCVVHSIDVDKVMISLLDDNMQYFLGGATKETSSVVLGDGDPSLWFGCHSIGIRGGICEVACSVTPEYKHYPFYVVPDIKDVPQWRDVVGDYRFYVGIPIKTRSGDNIGTLFGFSTRPRPDLSPEEKLVMERMASAVMNHLELELSVLERSRVLRMNRSLADFASNKSVTEPERAILMPHSSVYRRAAELLRFGLDCSGVIFVTMDAASVANPDRSHVSILGGAVSPNNRIPCDFKADALCDAIQYYPGGHLFHFDNSGRPWAIAEQEEPPSSFFTNPSPVALDRVLDNHEDEPYVQTVAGSLRNAIPSAQQMLIAPLRSVREGVVSAAIAWRDDWHSIFSSAVELPFMNCFCISVFATMLHEDALTANKHKADFLANDTRRSRTQQVLIEDIQNCGRVLLNTIDQLLDLSDLSQAERAGDFSGDPEAMEITAPSRTKSQRLVQPIHADLASLCEDAVHSVLLSQSFHGAVETMSKGARHDLTALSKASRKSPSYRSTSCAATGTL</sequence>
<dbReference type="PANTHER" id="PTHR43102:SF2">
    <property type="entry name" value="GAF DOMAIN-CONTAINING PROTEIN"/>
    <property type="match status" value="1"/>
</dbReference>
<evidence type="ECO:0008006" key="3">
    <source>
        <dbReference type="Google" id="ProtNLM"/>
    </source>
</evidence>
<evidence type="ECO:0000313" key="2">
    <source>
        <dbReference type="Proteomes" id="UP000838763"/>
    </source>
</evidence>
<gene>
    <name evidence="1" type="ORF">PPNO1_LOCUS8524</name>
</gene>
<accession>A0A9P1HC55</accession>
<comment type="caution">
    <text evidence="1">The sequence shown here is derived from an EMBL/GenBank/DDBJ whole genome shotgun (WGS) entry which is preliminary data.</text>
</comment>
<keyword evidence="2" id="KW-1185">Reference proteome</keyword>
<proteinExistence type="predicted"/>
<dbReference type="Proteomes" id="UP000838763">
    <property type="component" value="Unassembled WGS sequence"/>
</dbReference>
<dbReference type="PANTHER" id="PTHR43102">
    <property type="entry name" value="SLR1143 PROTEIN"/>
    <property type="match status" value="1"/>
</dbReference>
<protein>
    <recommendedName>
        <fullName evidence="3">GAF domain-containing protein</fullName>
    </recommendedName>
</protein>
<dbReference type="OrthoDB" id="303614at2759"/>
<dbReference type="SUPFAM" id="SSF55781">
    <property type="entry name" value="GAF domain-like"/>
    <property type="match status" value="1"/>
</dbReference>
<dbReference type="EMBL" id="CALLCH030000019">
    <property type="protein sequence ID" value="CAI4218954.1"/>
    <property type="molecule type" value="Genomic_DNA"/>
</dbReference>
<organism evidence="1 2">
    <name type="scientific">Parascedosporium putredinis</name>
    <dbReference type="NCBI Taxonomy" id="1442378"/>
    <lineage>
        <taxon>Eukaryota</taxon>
        <taxon>Fungi</taxon>
        <taxon>Dikarya</taxon>
        <taxon>Ascomycota</taxon>
        <taxon>Pezizomycotina</taxon>
        <taxon>Sordariomycetes</taxon>
        <taxon>Hypocreomycetidae</taxon>
        <taxon>Microascales</taxon>
        <taxon>Microascaceae</taxon>
        <taxon>Parascedosporium</taxon>
    </lineage>
</organism>
<evidence type="ECO:0000313" key="1">
    <source>
        <dbReference type="EMBL" id="CAI4218954.1"/>
    </source>
</evidence>
<name>A0A9P1HC55_9PEZI</name>